<accession>A0A6C2U6B8</accession>
<dbReference type="RefSeq" id="WP_136080958.1">
    <property type="nucleotide sequence ID" value="NZ_CAAHFG010000002.1"/>
</dbReference>
<gene>
    <name evidence="2" type="ORF">PDESU_03972</name>
</gene>
<sequence length="495" mass="54396">MRFALLVMMSVLTCSAGSPSKLWGRRGELWRPDSRLPYFGFAGYQCGNDPIPDVPAKTDVRNFGAVPDDDLGDSDAIQAAIDATEGGAVIVPAGRFILDKPITIKKSNVVLRGAGPRKTIFYVPRSLQELTPLESNADGGTKLAYSFGGAFLSVEGRRPREHGVAVVETSKRGETLLQLESNKGIEPSSWIQLSMKMNEELGRHLHADLFDMGEGTAGFMLSTVAQVKSVDKKSVKVDRPLRFDVRSEWNPTVAPFEPGIEEVGLENFTIQMAGKPKKAHLLEEGFNAIQMNAAVNCWVRRVEIIDADLGIKFDNRSRFCQAERILIRHEKRSLADGPSGHHAVWLSGVAQGCLVSDIHIETEYVHDISFEGLAHGNVVRRGKGVRLNFDHHRNAPFENLLTDIDVGNPDRIWSSSGSGHRGPHSAARSTAWNIRHSGEVPASPQKSHFPQLNMVGIKGAVNSNQDDWHVEPLGGAVVPSDLYETQLKRRGIRVL</sequence>
<dbReference type="Gene3D" id="2.160.20.10">
    <property type="entry name" value="Single-stranded right-handed beta-helix, Pectin lyase-like"/>
    <property type="match status" value="1"/>
</dbReference>
<evidence type="ECO:0000313" key="3">
    <source>
        <dbReference type="Proteomes" id="UP000366872"/>
    </source>
</evidence>
<keyword evidence="3" id="KW-1185">Reference proteome</keyword>
<evidence type="ECO:0000259" key="1">
    <source>
        <dbReference type="Pfam" id="PF12708"/>
    </source>
</evidence>
<reference evidence="2 3" key="1">
    <citation type="submission" date="2019-04" db="EMBL/GenBank/DDBJ databases">
        <authorList>
            <person name="Van Vliet M D."/>
        </authorList>
    </citation>
    <scope>NUCLEOTIDE SEQUENCE [LARGE SCALE GENOMIC DNA]</scope>
    <source>
        <strain evidence="2 3">F1</strain>
    </source>
</reference>
<dbReference type="Proteomes" id="UP000366872">
    <property type="component" value="Unassembled WGS sequence"/>
</dbReference>
<name>A0A6C2U6B8_PONDE</name>
<proteinExistence type="predicted"/>
<evidence type="ECO:0000313" key="2">
    <source>
        <dbReference type="EMBL" id="VGO15389.1"/>
    </source>
</evidence>
<dbReference type="AlphaFoldDB" id="A0A6C2U6B8"/>
<dbReference type="Pfam" id="PF12708">
    <property type="entry name" value="Pect-lyase_RHGA_epim"/>
    <property type="match status" value="1"/>
</dbReference>
<feature type="domain" description="Rhamnogalacturonase A/B/Epimerase-like pectate lyase" evidence="1">
    <location>
        <begin position="59"/>
        <end position="120"/>
    </location>
</feature>
<dbReference type="InterPro" id="IPR012334">
    <property type="entry name" value="Pectin_lyas_fold"/>
</dbReference>
<protein>
    <recommendedName>
        <fullName evidence="1">Rhamnogalacturonase A/B/Epimerase-like pectate lyase domain-containing protein</fullName>
    </recommendedName>
</protein>
<dbReference type="SUPFAM" id="SSF51126">
    <property type="entry name" value="Pectin lyase-like"/>
    <property type="match status" value="2"/>
</dbReference>
<dbReference type="InterPro" id="IPR024535">
    <property type="entry name" value="RHGA/B-epi-like_pectate_lyase"/>
</dbReference>
<dbReference type="InterPro" id="IPR011050">
    <property type="entry name" value="Pectin_lyase_fold/virulence"/>
</dbReference>
<dbReference type="EMBL" id="CAAHFG010000002">
    <property type="protein sequence ID" value="VGO15389.1"/>
    <property type="molecule type" value="Genomic_DNA"/>
</dbReference>
<organism evidence="2 3">
    <name type="scientific">Pontiella desulfatans</name>
    <dbReference type="NCBI Taxonomy" id="2750659"/>
    <lineage>
        <taxon>Bacteria</taxon>
        <taxon>Pseudomonadati</taxon>
        <taxon>Kiritimatiellota</taxon>
        <taxon>Kiritimatiellia</taxon>
        <taxon>Kiritimatiellales</taxon>
        <taxon>Pontiellaceae</taxon>
        <taxon>Pontiella</taxon>
    </lineage>
</organism>